<evidence type="ECO:0000313" key="2">
    <source>
        <dbReference type="EMBL" id="RNA29850.1"/>
    </source>
</evidence>
<dbReference type="InterPro" id="IPR035076">
    <property type="entry name" value="Toxin/TOLIP"/>
</dbReference>
<keyword evidence="3" id="KW-1185">Reference proteome</keyword>
<dbReference type="AlphaFoldDB" id="A0A3M7S2J2"/>
<evidence type="ECO:0000259" key="1">
    <source>
        <dbReference type="Pfam" id="PF00087"/>
    </source>
</evidence>
<reference evidence="2 3" key="1">
    <citation type="journal article" date="2018" name="Sci. Rep.">
        <title>Genomic signatures of local adaptation to the degree of environmental predictability in rotifers.</title>
        <authorList>
            <person name="Franch-Gras L."/>
            <person name="Hahn C."/>
            <person name="Garcia-Roger E.M."/>
            <person name="Carmona M.J."/>
            <person name="Serra M."/>
            <person name="Gomez A."/>
        </authorList>
    </citation>
    <scope>NUCLEOTIDE SEQUENCE [LARGE SCALE GENOMIC DNA]</scope>
    <source>
        <strain evidence="2">HYR1</strain>
    </source>
</reference>
<gene>
    <name evidence="2" type="ORF">BpHYR1_051412</name>
</gene>
<dbReference type="Pfam" id="PF00087">
    <property type="entry name" value="Toxin_TOLIP"/>
    <property type="match status" value="1"/>
</dbReference>
<proteinExistence type="predicted"/>
<sequence>MNKFTSCSSVEMLLEKGYVSSDEEIDKEDLNVISISYSQLPRCQLKFTKGANSRYLVFLFLSFGLGKALKCFICDGCGKFDMNTRQHVQTCDAGEFFCKKEEAEDGLGWTKIFKECSASCTESDSYNNRVKCCTTDICNTGISYLVGY</sequence>
<dbReference type="EMBL" id="REGN01002158">
    <property type="protein sequence ID" value="RNA29850.1"/>
    <property type="molecule type" value="Genomic_DNA"/>
</dbReference>
<evidence type="ECO:0000313" key="3">
    <source>
        <dbReference type="Proteomes" id="UP000276133"/>
    </source>
</evidence>
<comment type="caution">
    <text evidence="2">The sequence shown here is derived from an EMBL/GenBank/DDBJ whole genome shotgun (WGS) entry which is preliminary data.</text>
</comment>
<dbReference type="Proteomes" id="UP000276133">
    <property type="component" value="Unassembled WGS sequence"/>
</dbReference>
<dbReference type="SUPFAM" id="SSF57302">
    <property type="entry name" value="Snake toxin-like"/>
    <property type="match status" value="1"/>
</dbReference>
<dbReference type="GO" id="GO:0005576">
    <property type="term" value="C:extracellular region"/>
    <property type="evidence" value="ECO:0007669"/>
    <property type="project" value="InterPro"/>
</dbReference>
<dbReference type="GO" id="GO:0090729">
    <property type="term" value="F:toxin activity"/>
    <property type="evidence" value="ECO:0007669"/>
    <property type="project" value="InterPro"/>
</dbReference>
<name>A0A3M7S2J2_BRAPC</name>
<feature type="domain" description="Snake toxin/toxin-like" evidence="1">
    <location>
        <begin position="69"/>
        <end position="139"/>
    </location>
</feature>
<dbReference type="CDD" id="cd00206">
    <property type="entry name" value="TFP_snake_toxin"/>
    <property type="match status" value="1"/>
</dbReference>
<dbReference type="InterPro" id="IPR045860">
    <property type="entry name" value="Snake_toxin-like_sf"/>
</dbReference>
<dbReference type="InterPro" id="IPR003571">
    <property type="entry name" value="Snake_3FTx"/>
</dbReference>
<protein>
    <recommendedName>
        <fullName evidence="1">Snake toxin/toxin-like domain-containing protein</fullName>
    </recommendedName>
</protein>
<dbReference type="Gene3D" id="2.10.60.10">
    <property type="entry name" value="CD59"/>
    <property type="match status" value="1"/>
</dbReference>
<accession>A0A3M7S2J2</accession>
<organism evidence="2 3">
    <name type="scientific">Brachionus plicatilis</name>
    <name type="common">Marine rotifer</name>
    <name type="synonym">Brachionus muelleri</name>
    <dbReference type="NCBI Taxonomy" id="10195"/>
    <lineage>
        <taxon>Eukaryota</taxon>
        <taxon>Metazoa</taxon>
        <taxon>Spiralia</taxon>
        <taxon>Gnathifera</taxon>
        <taxon>Rotifera</taxon>
        <taxon>Eurotatoria</taxon>
        <taxon>Monogononta</taxon>
        <taxon>Pseudotrocha</taxon>
        <taxon>Ploima</taxon>
        <taxon>Brachionidae</taxon>
        <taxon>Brachionus</taxon>
    </lineage>
</organism>
<dbReference type="OrthoDB" id="10376065at2759"/>